<protein>
    <submittedName>
        <fullName evidence="2">DUF2163 domain-containing protein</fullName>
    </submittedName>
</protein>
<dbReference type="InterPro" id="IPR018964">
    <property type="entry name" value="Phage_phiJL001_Gp84_C"/>
</dbReference>
<dbReference type="NCBIfam" id="TIGR02218">
    <property type="entry name" value="phg_TIGR02218"/>
    <property type="match status" value="1"/>
</dbReference>
<comment type="caution">
    <text evidence="2">The sequence shown here is derived from an EMBL/GenBank/DDBJ whole genome shotgun (WGS) entry which is preliminary data.</text>
</comment>
<evidence type="ECO:0000313" key="2">
    <source>
        <dbReference type="EMBL" id="RII39756.1"/>
    </source>
</evidence>
<name>A0A399JAT8_9RHOB</name>
<accession>A0A399JAT8</accession>
<evidence type="ECO:0000259" key="1">
    <source>
        <dbReference type="Pfam" id="PF09356"/>
    </source>
</evidence>
<dbReference type="AlphaFoldDB" id="A0A399JAT8"/>
<gene>
    <name evidence="2" type="ORF">DL237_06340</name>
</gene>
<dbReference type="Pfam" id="PF09356">
    <property type="entry name" value="Phage_BR0599"/>
    <property type="match status" value="1"/>
</dbReference>
<dbReference type="RefSeq" id="WP_119398190.1">
    <property type="nucleotide sequence ID" value="NZ_QWJJ01000004.1"/>
</dbReference>
<evidence type="ECO:0000313" key="3">
    <source>
        <dbReference type="Proteomes" id="UP000265848"/>
    </source>
</evidence>
<sequence>MTFNVALSNHLAMGVTTVCHAWVITRRDGTVMGFTDHDMPLSFEGITFLADSGLTATAFQHGTGLSVDNAEAMGALSATAISEQDIEAGRYDGADVLCWLVNWAAVDERQIVFRGTIGELTRADGAFRAELRGLSETLNVPSGRIYQQGCSAGLGDASCGVDLLTETFHVETTALTVQDAQRFGVPLLASFAEGWFARGTMTVLDGAAEGLSAAIKRDTAEGGSRLVELWSPLPVAPEAGATLRLQAGCDKRFATCQAKFANTINFRGYPDIPGDDWQMVPPANSAATAGGSRR</sequence>
<reference evidence="2 3" key="1">
    <citation type="submission" date="2018-08" db="EMBL/GenBank/DDBJ databases">
        <title>Pseudooceanicola sediminis CY03 in the family Rhodobacteracea.</title>
        <authorList>
            <person name="Zhang Y.-J."/>
        </authorList>
    </citation>
    <scope>NUCLEOTIDE SEQUENCE [LARGE SCALE GENOMIC DNA]</scope>
    <source>
        <strain evidence="2 3">CY03</strain>
    </source>
</reference>
<dbReference type="OrthoDB" id="1633386at2"/>
<dbReference type="InterPro" id="IPR011928">
    <property type="entry name" value="Phage_phiJL001_Gp84"/>
</dbReference>
<dbReference type="Proteomes" id="UP000265848">
    <property type="component" value="Unassembled WGS sequence"/>
</dbReference>
<dbReference type="Pfam" id="PF09931">
    <property type="entry name" value="Phage_phiJL001_Gp84_N"/>
    <property type="match status" value="1"/>
</dbReference>
<keyword evidence="3" id="KW-1185">Reference proteome</keyword>
<organism evidence="2 3">
    <name type="scientific">Pseudooceanicola sediminis</name>
    <dbReference type="NCBI Taxonomy" id="2211117"/>
    <lineage>
        <taxon>Bacteria</taxon>
        <taxon>Pseudomonadati</taxon>
        <taxon>Pseudomonadota</taxon>
        <taxon>Alphaproteobacteria</taxon>
        <taxon>Rhodobacterales</taxon>
        <taxon>Paracoccaceae</taxon>
        <taxon>Pseudooceanicola</taxon>
    </lineage>
</organism>
<feature type="domain" description="Bacteriophage phiJL001 Gp84 C-terminal" evidence="1">
    <location>
        <begin position="194"/>
        <end position="276"/>
    </location>
</feature>
<dbReference type="EMBL" id="QWJJ01000004">
    <property type="protein sequence ID" value="RII39756.1"/>
    <property type="molecule type" value="Genomic_DNA"/>
</dbReference>
<proteinExistence type="predicted"/>